<dbReference type="GO" id="GO:0071037">
    <property type="term" value="P:nuclear polyadenylation-dependent snRNA catabolic process"/>
    <property type="evidence" value="ECO:0007669"/>
    <property type="project" value="TreeGrafter"/>
</dbReference>
<evidence type="ECO:0000256" key="2">
    <source>
        <dbReference type="ARBA" id="ARBA00022723"/>
    </source>
</evidence>
<feature type="compositionally biased region" description="Basic and acidic residues" evidence="11">
    <location>
        <begin position="612"/>
        <end position="625"/>
    </location>
</feature>
<feature type="coiled-coil region" evidence="10">
    <location>
        <begin position="248"/>
        <end position="289"/>
    </location>
</feature>
<organism evidence="13 14">
    <name type="scientific">Bombus impatiens</name>
    <name type="common">Bumblebee</name>
    <dbReference type="NCBI Taxonomy" id="132113"/>
    <lineage>
        <taxon>Eukaryota</taxon>
        <taxon>Metazoa</taxon>
        <taxon>Ecdysozoa</taxon>
        <taxon>Arthropoda</taxon>
        <taxon>Hexapoda</taxon>
        <taxon>Insecta</taxon>
        <taxon>Pterygota</taxon>
        <taxon>Neoptera</taxon>
        <taxon>Endopterygota</taxon>
        <taxon>Hymenoptera</taxon>
        <taxon>Apocrita</taxon>
        <taxon>Aculeata</taxon>
        <taxon>Apoidea</taxon>
        <taxon>Anthophila</taxon>
        <taxon>Apidae</taxon>
        <taxon>Bombus</taxon>
        <taxon>Pyrobombus</taxon>
    </lineage>
</organism>
<dbReference type="RefSeq" id="XP_012243586.1">
    <property type="nucleotide sequence ID" value="XM_012388163.3"/>
</dbReference>
<keyword evidence="4 9" id="KW-0863">Zinc-finger</keyword>
<dbReference type="PANTHER" id="PTHR46543:SF1">
    <property type="entry name" value="ZINC FINGER CCHC DOMAIN-CONTAINING PROTEIN 7"/>
    <property type="match status" value="1"/>
</dbReference>
<keyword evidence="6" id="KW-0539">Nucleus</keyword>
<evidence type="ECO:0000256" key="6">
    <source>
        <dbReference type="ARBA" id="ARBA00023242"/>
    </source>
</evidence>
<dbReference type="Gene3D" id="4.10.60.10">
    <property type="entry name" value="Zinc finger, CCHC-type"/>
    <property type="match status" value="2"/>
</dbReference>
<feature type="region of interest" description="Disordered" evidence="11">
    <location>
        <begin position="65"/>
        <end position="84"/>
    </location>
</feature>
<proteinExistence type="predicted"/>
<protein>
    <recommendedName>
        <fullName evidence="7">Zinc finger CCHC domain-containing protein 7</fullName>
    </recommendedName>
    <alternativeName>
        <fullName evidence="8">TRAMP-like complex RNA-binding factor ZCCHC7</fullName>
    </alternativeName>
</protein>
<evidence type="ECO:0000256" key="3">
    <source>
        <dbReference type="ARBA" id="ARBA00022737"/>
    </source>
</evidence>
<evidence type="ECO:0000256" key="5">
    <source>
        <dbReference type="ARBA" id="ARBA00022833"/>
    </source>
</evidence>
<evidence type="ECO:0000313" key="13">
    <source>
        <dbReference type="Proteomes" id="UP000515180"/>
    </source>
</evidence>
<evidence type="ECO:0000256" key="10">
    <source>
        <dbReference type="SAM" id="Coils"/>
    </source>
</evidence>
<dbReference type="GO" id="GO:0071036">
    <property type="term" value="P:nuclear polyadenylation-dependent snoRNA catabolic process"/>
    <property type="evidence" value="ECO:0007669"/>
    <property type="project" value="TreeGrafter"/>
</dbReference>
<dbReference type="InterPro" id="IPR051644">
    <property type="entry name" value="TRAMP_AT-DNA-binding"/>
</dbReference>
<dbReference type="GO" id="GO:0008270">
    <property type="term" value="F:zinc ion binding"/>
    <property type="evidence" value="ECO:0007669"/>
    <property type="project" value="UniProtKB-KW"/>
</dbReference>
<keyword evidence="3" id="KW-0677">Repeat</keyword>
<dbReference type="GO" id="GO:0071031">
    <property type="term" value="P:nuclear mRNA surveillance of mRNA 3'-end processing"/>
    <property type="evidence" value="ECO:0007669"/>
    <property type="project" value="TreeGrafter"/>
</dbReference>
<dbReference type="GO" id="GO:0003723">
    <property type="term" value="F:RNA binding"/>
    <property type="evidence" value="ECO:0007669"/>
    <property type="project" value="TreeGrafter"/>
</dbReference>
<evidence type="ECO:0000256" key="11">
    <source>
        <dbReference type="SAM" id="MobiDB-lite"/>
    </source>
</evidence>
<dbReference type="SUPFAM" id="SSF57756">
    <property type="entry name" value="Retrovirus zinc finger-like domains"/>
    <property type="match status" value="1"/>
</dbReference>
<feature type="compositionally biased region" description="Basic residues" evidence="11">
    <location>
        <begin position="578"/>
        <end position="589"/>
    </location>
</feature>
<feature type="compositionally biased region" description="Basic and acidic residues" evidence="11">
    <location>
        <begin position="1278"/>
        <end position="1291"/>
    </location>
</feature>
<feature type="domain" description="CCHC-type" evidence="12">
    <location>
        <begin position="713"/>
        <end position="729"/>
    </location>
</feature>
<dbReference type="GO" id="GO:0071038">
    <property type="term" value="P:TRAMP-dependent tRNA surveillance pathway"/>
    <property type="evidence" value="ECO:0007669"/>
    <property type="project" value="TreeGrafter"/>
</dbReference>
<evidence type="ECO:0000259" key="12">
    <source>
        <dbReference type="PROSITE" id="PS50158"/>
    </source>
</evidence>
<dbReference type="SMART" id="SM00343">
    <property type="entry name" value="ZnF_C2HC"/>
    <property type="match status" value="4"/>
</dbReference>
<dbReference type="PANTHER" id="PTHR46543">
    <property type="entry name" value="ZINC FINGER CCHC DOMAIN-CONTAINING PROTEIN 7"/>
    <property type="match status" value="1"/>
</dbReference>
<evidence type="ECO:0000256" key="4">
    <source>
        <dbReference type="ARBA" id="ARBA00022771"/>
    </source>
</evidence>
<reference evidence="14" key="1">
    <citation type="submission" date="2025-08" db="UniProtKB">
        <authorList>
            <consortium name="RefSeq"/>
        </authorList>
    </citation>
    <scope>IDENTIFICATION</scope>
</reference>
<dbReference type="GO" id="GO:0071035">
    <property type="term" value="P:nuclear polyadenylation-dependent rRNA catabolic process"/>
    <property type="evidence" value="ECO:0007669"/>
    <property type="project" value="TreeGrafter"/>
</dbReference>
<dbReference type="GO" id="GO:0031499">
    <property type="term" value="C:TRAMP complex"/>
    <property type="evidence" value="ECO:0007669"/>
    <property type="project" value="TreeGrafter"/>
</dbReference>
<dbReference type="KEGG" id="bim:100744755"/>
<feature type="region of interest" description="Disordered" evidence="11">
    <location>
        <begin position="336"/>
        <end position="386"/>
    </location>
</feature>
<keyword evidence="2" id="KW-0479">Metal-binding</keyword>
<evidence type="ECO:0000256" key="1">
    <source>
        <dbReference type="ARBA" id="ARBA00004123"/>
    </source>
</evidence>
<keyword evidence="5" id="KW-0862">Zinc</keyword>
<keyword evidence="13" id="KW-1185">Reference proteome</keyword>
<feature type="region of interest" description="Disordered" evidence="11">
    <location>
        <begin position="1251"/>
        <end position="1323"/>
    </location>
</feature>
<dbReference type="Proteomes" id="UP000515180">
    <property type="component" value="Unplaced"/>
</dbReference>
<feature type="coiled-coil region" evidence="10">
    <location>
        <begin position="139"/>
        <end position="200"/>
    </location>
</feature>
<feature type="compositionally biased region" description="Polar residues" evidence="11">
    <location>
        <begin position="65"/>
        <end position="76"/>
    </location>
</feature>
<dbReference type="OrthoDB" id="7608935at2759"/>
<evidence type="ECO:0000256" key="9">
    <source>
        <dbReference type="PROSITE-ProRule" id="PRU00047"/>
    </source>
</evidence>
<dbReference type="CTD" id="84186"/>
<dbReference type="InterPro" id="IPR036875">
    <property type="entry name" value="Znf_CCHC_sf"/>
</dbReference>
<evidence type="ECO:0000256" key="8">
    <source>
        <dbReference type="ARBA" id="ARBA00043023"/>
    </source>
</evidence>
<sequence length="1407" mass="163508">MEYNVFRDYCKAENSEDEEMNHDLQSRLYAEIYYTSNDVENVDKKSNVKLETIDTADNKLRTDASTSKVHSFNNTPRKNDVGGSCNETYIKNESENNSTSMEDDSKPDITSICFKSTTETLSKDIANESIPSVPYVKTLKETEENIESAKNNRQLTCHNVEYGKSNSNNNTTYIVENNVKPEIKDENEEKLETVQCLNNETTANQFTHLNSTKHDDDKNNEKCQRIVCNEKNNDEILKKYEFSKSFINKLYLEKYEKLEKKLQEVEEEKERSLKEKEQEKINIKENQQRQVIIEYDSHDTKSIYETETDTKYKILCRTDKLQKPINYCEEITVLTSDTESDSEESILEVPIPPKPQPPIINLQDSDENSETTSSDSDTDEESSFVIRKKNNLVENVKKKDSIIDQESDSSTSVIDCTNDESATEDIMLNCTEIQKGASSIKEIMEMNKKAQSDQYNNKDKSFCEKNKSIVRNEIHTKDLTRPDMLYNNDKHNTFEFQSPLKTVHDKDVVYERDKSESDNFADDVMVSDFLNSEELTSNRNRRYFAEDVMVSNFLNSEELTTDKERHLEKDVMMSNVLHSKKVTPNKKRHYDGGNEPSTSAKQRRNTDSGFECSKENFEQHNSNDKSNREWEEYFFRPMSEKLKAFYESQGQENFDVKEIQSKMSKDPRLWAILDEDLMPDLFKHQRYWYMKCTNCHRHGHQRHNCTEPYKPIRCHMCGAQGHTETRCPQKMCLTCGKKQGTFRKTCEACRILYCNMCNAIGHKSTECPDLWRRFHQTTRTSEINIPENLSEVMKPADLLYCCNCTKRGHDSSTCNEYRWSQHFPTPAFVSNYTSELEYEYSACENTNEDVIPLTKLKKKGVTFLPDEVDLDSSGVVYSYGTYYTKMPNGEEAKRKLLTLDIHPSHIAGLLKGRISPIFLDELTKLIKFEIKIYYNIDNELMIRVRSAVHLPQYVLELFLYWLKLHDEDKLLDITINLPRRAKQLQKLLAKKLHEFEQNLVDPNYICSQIEELKTSMTTIKDLAVSFSVAKKIIDYRGDLMKVYQSKPNHTHLVRRLKKAMKHLKKVSGTEVYMSQYLNIIVLYNKIFVPRRLTDIELKRFLARYYKTSVKKKDGKKNEAKKLKKNEAKKLKKNKLTPYKALMESLREHNKEENTINKSDACSSKNIEAQTIEIPSIVSIEHIPTNNIIQSNDQDVTCNTKNVFIETHTAEKNVTEFTDDTTQSSHNQDISSNQMTDLIQNSDVVTISFQKSTHTNVSSRTTKNVPCAKVKPSGNNKRKQSETENSNNKEAKTSNLQEQNNTINSEISVTKKKKSKKAKKAKADLENSLEIIENQETGTDTSLENKASEIINEALEFNLPYMNKAVEEIRKRINDKNLKQEHIDTLLRLINLEKDHRKYVSSFYNYLQ</sequence>
<comment type="subcellular location">
    <subcellularLocation>
        <location evidence="1">Nucleus</location>
    </subcellularLocation>
</comment>
<dbReference type="InterPro" id="IPR001878">
    <property type="entry name" value="Znf_CCHC"/>
</dbReference>
<name>A0A6P3UXV3_BOMIM</name>
<feature type="compositionally biased region" description="Polar residues" evidence="11">
    <location>
        <begin position="1219"/>
        <end position="1235"/>
    </location>
</feature>
<gene>
    <name evidence="14" type="primary">LOC100744755</name>
</gene>
<dbReference type="PROSITE" id="PS50158">
    <property type="entry name" value="ZF_CCHC"/>
    <property type="match status" value="1"/>
</dbReference>
<accession>A0A6P3UXV3</accession>
<feature type="region of interest" description="Disordered" evidence="11">
    <location>
        <begin position="1214"/>
        <end position="1235"/>
    </location>
</feature>
<evidence type="ECO:0000256" key="7">
    <source>
        <dbReference type="ARBA" id="ARBA00041190"/>
    </source>
</evidence>
<feature type="compositionally biased region" description="Polar residues" evidence="11">
    <location>
        <begin position="1251"/>
        <end position="1263"/>
    </location>
</feature>
<keyword evidence="10" id="KW-0175">Coiled coil</keyword>
<evidence type="ECO:0000313" key="14">
    <source>
        <dbReference type="RefSeq" id="XP_012243586.1"/>
    </source>
</evidence>
<feature type="compositionally biased region" description="Polar residues" evidence="11">
    <location>
        <begin position="1292"/>
        <end position="1307"/>
    </location>
</feature>
<dbReference type="GO" id="GO:0071039">
    <property type="term" value="P:nuclear polyadenylation-dependent CUT catabolic process"/>
    <property type="evidence" value="ECO:0007669"/>
    <property type="project" value="TreeGrafter"/>
</dbReference>
<feature type="region of interest" description="Disordered" evidence="11">
    <location>
        <begin position="577"/>
        <end position="625"/>
    </location>
</feature>
<dbReference type="GeneID" id="100744755"/>
<feature type="compositionally biased region" description="Basic residues" evidence="11">
    <location>
        <begin position="1309"/>
        <end position="1319"/>
    </location>
</feature>